<name>M0M5I1_9EURY</name>
<keyword evidence="4" id="KW-1185">Reference proteome</keyword>
<dbReference type="PATRIC" id="fig|1132509.6.peg.712"/>
<evidence type="ECO:0000313" key="4">
    <source>
        <dbReference type="Proteomes" id="UP000011566"/>
    </source>
</evidence>
<dbReference type="Proteomes" id="UP000011566">
    <property type="component" value="Unassembled WGS sequence"/>
</dbReference>
<accession>M0M5I1</accession>
<dbReference type="InterPro" id="IPR058598">
    <property type="entry name" value="Gly_zipper-like_dom"/>
</dbReference>
<feature type="domain" description="Glycine zipper-like" evidence="2">
    <location>
        <begin position="29"/>
        <end position="71"/>
    </location>
</feature>
<gene>
    <name evidence="3" type="ORF">C447_03019</name>
</gene>
<protein>
    <recommendedName>
        <fullName evidence="2">Glycine zipper-like domain-containing protein</fullName>
    </recommendedName>
</protein>
<dbReference type="AlphaFoldDB" id="M0M5I1"/>
<organism evidence="3 4">
    <name type="scientific">Halococcus hamelinensis 100A6</name>
    <dbReference type="NCBI Taxonomy" id="1132509"/>
    <lineage>
        <taxon>Archaea</taxon>
        <taxon>Methanobacteriati</taxon>
        <taxon>Methanobacteriota</taxon>
        <taxon>Stenosarchaea group</taxon>
        <taxon>Halobacteria</taxon>
        <taxon>Halobacteriales</taxon>
        <taxon>Halococcaceae</taxon>
        <taxon>Halococcus</taxon>
    </lineage>
</organism>
<reference evidence="3 4" key="1">
    <citation type="journal article" date="2014" name="PLoS Genet.">
        <title>Phylogenetically driven sequencing of extremely halophilic archaea reveals strategies for static and dynamic osmo-response.</title>
        <authorList>
            <person name="Becker E.A."/>
            <person name="Seitzer P.M."/>
            <person name="Tritt A."/>
            <person name="Larsen D."/>
            <person name="Krusor M."/>
            <person name="Yao A.I."/>
            <person name="Wu D."/>
            <person name="Madern D."/>
            <person name="Eisen J.A."/>
            <person name="Darling A.E."/>
            <person name="Facciotti M.T."/>
        </authorList>
    </citation>
    <scope>NUCLEOTIDE SEQUENCE [LARGE SCALE GENOMIC DNA]</scope>
    <source>
        <strain evidence="3 4">100A6</strain>
    </source>
</reference>
<evidence type="ECO:0000259" key="2">
    <source>
        <dbReference type="Pfam" id="PF26273"/>
    </source>
</evidence>
<feature type="region of interest" description="Disordered" evidence="1">
    <location>
        <begin position="1"/>
        <end position="25"/>
    </location>
</feature>
<dbReference type="EMBL" id="AOMB01000008">
    <property type="protein sequence ID" value="EMA40961.1"/>
    <property type="molecule type" value="Genomic_DNA"/>
</dbReference>
<dbReference type="Pfam" id="PF26273">
    <property type="entry name" value="Gly_zipper"/>
    <property type="match status" value="1"/>
</dbReference>
<dbReference type="RefSeq" id="WP_007690746.1">
    <property type="nucleotide sequence ID" value="NZ_AJRK01000412.1"/>
</dbReference>
<proteinExistence type="predicted"/>
<evidence type="ECO:0000313" key="3">
    <source>
        <dbReference type="EMBL" id="EMA40961.1"/>
    </source>
</evidence>
<sequence length="74" mass="7029">MGTAPSDETDEDAVGNRGDDGNALNPRGMGVGLALGIGMGAAFGVATNDIGIGTAIGAGIGTAFGVAFSSRSEA</sequence>
<comment type="caution">
    <text evidence="3">The sequence shown here is derived from an EMBL/GenBank/DDBJ whole genome shotgun (WGS) entry which is preliminary data.</text>
</comment>
<evidence type="ECO:0000256" key="1">
    <source>
        <dbReference type="SAM" id="MobiDB-lite"/>
    </source>
</evidence>